<reference evidence="1 2" key="2">
    <citation type="submission" date="2020-04" db="EMBL/GenBank/DDBJ databases">
        <title>Genome sequencing and assembly of multiple isolates from the Colletotrichum gloeosporioides species complex.</title>
        <authorList>
            <person name="Gan P."/>
            <person name="Shirasu K."/>
        </authorList>
    </citation>
    <scope>NUCLEOTIDE SEQUENCE [LARGE SCALE GENOMIC DNA]</scope>
    <source>
        <strain evidence="1 2">Nara gc5</strain>
    </source>
</reference>
<proteinExistence type="predicted"/>
<accession>A0A7J6J6N6</accession>
<dbReference type="InParanoid" id="A0A7J6J6N6"/>
<evidence type="ECO:0000313" key="2">
    <source>
        <dbReference type="Proteomes" id="UP000011096"/>
    </source>
</evidence>
<gene>
    <name evidence="1" type="ORF">CGGC5_v008026</name>
</gene>
<dbReference type="Proteomes" id="UP000011096">
    <property type="component" value="Unassembled WGS sequence"/>
</dbReference>
<sequence>MRQNKKAPYFAQICRPYLRSVPMRKRDIHGSTPPFLLSPWVPLGTEVSCCASRKWPSTQAISTPPEAQKLTQAPQRRLALTNSLRRTDTKHNLGCMVSTYCRPIEDLGP</sequence>
<protein>
    <submittedName>
        <fullName evidence="1">Uncharacterized protein</fullName>
    </submittedName>
</protein>
<dbReference type="RefSeq" id="XP_066008878.1">
    <property type="nucleotide sequence ID" value="XM_066151950.1"/>
</dbReference>
<comment type="caution">
    <text evidence="1">The sequence shown here is derived from an EMBL/GenBank/DDBJ whole genome shotgun (WGS) entry which is preliminary data.</text>
</comment>
<organism evidence="1 2">
    <name type="scientific">Colletotrichum fructicola (strain Nara gc5)</name>
    <name type="common">Anthracnose fungus</name>
    <name type="synonym">Colletotrichum gloeosporioides (strain Nara gc5)</name>
    <dbReference type="NCBI Taxonomy" id="1213859"/>
    <lineage>
        <taxon>Eukaryota</taxon>
        <taxon>Fungi</taxon>
        <taxon>Dikarya</taxon>
        <taxon>Ascomycota</taxon>
        <taxon>Pezizomycotina</taxon>
        <taxon>Sordariomycetes</taxon>
        <taxon>Hypocreomycetidae</taxon>
        <taxon>Glomerellales</taxon>
        <taxon>Glomerellaceae</taxon>
        <taxon>Colletotrichum</taxon>
        <taxon>Colletotrichum gloeosporioides species complex</taxon>
    </lineage>
</organism>
<evidence type="ECO:0000313" key="1">
    <source>
        <dbReference type="EMBL" id="KAF4485470.1"/>
    </source>
</evidence>
<reference evidence="1 2" key="1">
    <citation type="submission" date="2012-08" db="EMBL/GenBank/DDBJ databases">
        <authorList>
            <person name="Gan P.H.P."/>
            <person name="Ikeda K."/>
            <person name="Irieda H."/>
            <person name="Narusaka M."/>
            <person name="O'Connell R.J."/>
            <person name="Narusaka Y."/>
            <person name="Takano Y."/>
            <person name="Kubo Y."/>
            <person name="Shirasu K."/>
        </authorList>
    </citation>
    <scope>NUCLEOTIDE SEQUENCE [LARGE SCALE GENOMIC DNA]</scope>
    <source>
        <strain evidence="1 2">Nara gc5</strain>
    </source>
</reference>
<dbReference type="AlphaFoldDB" id="A0A7J6J6N6"/>
<name>A0A7J6J6N6_COLFN</name>
<dbReference type="OrthoDB" id="4843925at2759"/>
<dbReference type="EMBL" id="ANPB02000004">
    <property type="protein sequence ID" value="KAF4485470.1"/>
    <property type="molecule type" value="Genomic_DNA"/>
</dbReference>
<keyword evidence="2" id="KW-1185">Reference proteome</keyword>
<dbReference type="GeneID" id="43611466"/>